<keyword evidence="2" id="KW-1185">Reference proteome</keyword>
<sequence length="110" mass="13002">MSDSRPSNSLLETTPIKKGRFYFIFEQPNSYILYDKTKRGLEVKDKFTDEKTGIESSRGMIYDMEGTGHKVAINWLYPKSRYDINTVIEDAEKMERKYREIREMTCPDDL</sequence>
<dbReference type="EMBL" id="LR216287">
    <property type="protein sequence ID" value="VFJ12836.1"/>
    <property type="molecule type" value="Genomic_DNA"/>
</dbReference>
<name>A0A484I9B5_9ARCH</name>
<dbReference type="Proteomes" id="UP000294299">
    <property type="component" value="Chromosome NFRAN"/>
</dbReference>
<dbReference type="AlphaFoldDB" id="A0A484I9B5"/>
<accession>A0A484I9B5</accession>
<dbReference type="KEGG" id="nfn:NFRAN_0515"/>
<evidence type="ECO:0000313" key="2">
    <source>
        <dbReference type="Proteomes" id="UP000294299"/>
    </source>
</evidence>
<proteinExistence type="predicted"/>
<gene>
    <name evidence="1" type="ORF">NFRAN_0515</name>
</gene>
<protein>
    <submittedName>
        <fullName evidence="1">Uncharacterized protein</fullName>
    </submittedName>
</protein>
<evidence type="ECO:0000313" key="1">
    <source>
        <dbReference type="EMBL" id="VFJ12836.1"/>
    </source>
</evidence>
<reference evidence="1 2" key="1">
    <citation type="submission" date="2019-02" db="EMBL/GenBank/DDBJ databases">
        <authorList>
            <person name="Lehtovirta-Morley E L."/>
        </authorList>
    </citation>
    <scope>NUCLEOTIDE SEQUENCE [LARGE SCALE GENOMIC DNA]</scope>
    <source>
        <strain evidence="1">NFRAN1</strain>
    </source>
</reference>
<dbReference type="RefSeq" id="WP_134482863.1">
    <property type="nucleotide sequence ID" value="NZ_LR216287.1"/>
</dbReference>
<organism evidence="1 2">
    <name type="scientific">Candidatus Nitrosocosmicus franklandianus</name>
    <dbReference type="NCBI Taxonomy" id="1798806"/>
    <lineage>
        <taxon>Archaea</taxon>
        <taxon>Nitrososphaerota</taxon>
        <taxon>Nitrososphaeria</taxon>
        <taxon>Nitrososphaerales</taxon>
        <taxon>Nitrososphaeraceae</taxon>
        <taxon>Candidatus Nitrosocosmicus</taxon>
    </lineage>
</organism>
<dbReference type="GeneID" id="39420036"/>